<dbReference type="EMBL" id="JBEPSJ010000002">
    <property type="protein sequence ID" value="MET4582962.1"/>
    <property type="molecule type" value="Genomic_DNA"/>
</dbReference>
<reference evidence="2 3" key="1">
    <citation type="submission" date="2024-06" db="EMBL/GenBank/DDBJ databases">
        <title>Sorghum-associated microbial communities from plants grown in Nebraska, USA.</title>
        <authorList>
            <person name="Schachtman D."/>
        </authorList>
    </citation>
    <scope>NUCLEOTIDE SEQUENCE [LARGE SCALE GENOMIC DNA]</scope>
    <source>
        <strain evidence="2 3">2857</strain>
    </source>
</reference>
<dbReference type="Pfam" id="PF03995">
    <property type="entry name" value="Inhibitor_I36"/>
    <property type="match status" value="1"/>
</dbReference>
<accession>A0ABV2QPI0</accession>
<dbReference type="InterPro" id="IPR011024">
    <property type="entry name" value="G_crystallin-like"/>
</dbReference>
<dbReference type="Gene3D" id="2.60.20.10">
    <property type="entry name" value="Crystallins"/>
    <property type="match status" value="1"/>
</dbReference>
<name>A0ABV2QPI0_9MICO</name>
<organism evidence="2 3">
    <name type="scientific">Conyzicola nivalis</name>
    <dbReference type="NCBI Taxonomy" id="1477021"/>
    <lineage>
        <taxon>Bacteria</taxon>
        <taxon>Bacillati</taxon>
        <taxon>Actinomycetota</taxon>
        <taxon>Actinomycetes</taxon>
        <taxon>Micrococcales</taxon>
        <taxon>Microbacteriaceae</taxon>
        <taxon>Conyzicola</taxon>
    </lineage>
</organism>
<comment type="caution">
    <text evidence="2">The sequence shown here is derived from an EMBL/GenBank/DDBJ whole genome shotgun (WGS) entry which is preliminary data.</text>
</comment>
<evidence type="ECO:0000313" key="3">
    <source>
        <dbReference type="Proteomes" id="UP001549257"/>
    </source>
</evidence>
<feature type="chain" id="PRO_5046043170" evidence="1">
    <location>
        <begin position="27"/>
        <end position="175"/>
    </location>
</feature>
<sequence>MRKYKLGYSGVVLALVLGAATAPVQGAVANPVEVELPFCAVEIFPIGEQSDADGEAVCFGTPEEVTAFLSGNAARGAAASVAVGTVYKDAGGTGGSLTFFGSSGCSGVTFGFSTVPSGWENSISSLRATNSCWGTVYTATNYGGTRLNCTPFCSALGAVNDAVKSIVFRPTGTLG</sequence>
<protein>
    <submittedName>
        <fullName evidence="2">Uncharacterized protein</fullName>
    </submittedName>
</protein>
<feature type="signal peptide" evidence="1">
    <location>
        <begin position="1"/>
        <end position="26"/>
    </location>
</feature>
<gene>
    <name evidence="2" type="ORF">ABIE21_002472</name>
</gene>
<dbReference type="RefSeq" id="WP_354025111.1">
    <property type="nucleotide sequence ID" value="NZ_JBEPSJ010000002.1"/>
</dbReference>
<proteinExistence type="predicted"/>
<dbReference type="SUPFAM" id="SSF49695">
    <property type="entry name" value="gamma-Crystallin-like"/>
    <property type="match status" value="1"/>
</dbReference>
<evidence type="ECO:0000256" key="1">
    <source>
        <dbReference type="SAM" id="SignalP"/>
    </source>
</evidence>
<keyword evidence="3" id="KW-1185">Reference proteome</keyword>
<keyword evidence="1" id="KW-0732">Signal</keyword>
<evidence type="ECO:0000313" key="2">
    <source>
        <dbReference type="EMBL" id="MET4582962.1"/>
    </source>
</evidence>
<dbReference type="Proteomes" id="UP001549257">
    <property type="component" value="Unassembled WGS sequence"/>
</dbReference>